<evidence type="ECO:0000259" key="7">
    <source>
        <dbReference type="PROSITE" id="PS50109"/>
    </source>
</evidence>
<feature type="domain" description="PAS" evidence="9">
    <location>
        <begin position="272"/>
        <end position="342"/>
    </location>
</feature>
<keyword evidence="3 6" id="KW-0597">Phosphoprotein</keyword>
<dbReference type="InParanoid" id="H1Z0S4"/>
<dbReference type="InterPro" id="IPR003594">
    <property type="entry name" value="HATPase_dom"/>
</dbReference>
<dbReference type="SUPFAM" id="SSF55874">
    <property type="entry name" value="ATPase domain of HSP90 chaperone/DNA topoisomerase II/histidine kinase"/>
    <property type="match status" value="1"/>
</dbReference>
<protein>
    <recommendedName>
        <fullName evidence="2">histidine kinase</fullName>
        <ecNumber evidence="2">2.7.13.3</ecNumber>
    </recommendedName>
</protein>
<gene>
    <name evidence="11" type="ORF">Metlim_2142</name>
</gene>
<comment type="catalytic activity">
    <reaction evidence="1">
        <text>ATP + protein L-histidine = ADP + protein N-phospho-L-histidine.</text>
        <dbReference type="EC" id="2.7.13.3"/>
    </reaction>
</comment>
<dbReference type="InterPro" id="IPR001610">
    <property type="entry name" value="PAC"/>
</dbReference>
<dbReference type="Gene3D" id="3.30.565.10">
    <property type="entry name" value="Histidine kinase-like ATPase, C-terminal domain"/>
    <property type="match status" value="1"/>
</dbReference>
<name>H1Z0S4_9EURY</name>
<dbReference type="Pfam" id="PF00072">
    <property type="entry name" value="Response_reg"/>
    <property type="match status" value="1"/>
</dbReference>
<accession>H1Z0S4</accession>
<dbReference type="SMART" id="SM00091">
    <property type="entry name" value="PAS"/>
    <property type="match status" value="3"/>
</dbReference>
<dbReference type="CDD" id="cd00156">
    <property type="entry name" value="REC"/>
    <property type="match status" value="1"/>
</dbReference>
<evidence type="ECO:0000256" key="4">
    <source>
        <dbReference type="ARBA" id="ARBA00022679"/>
    </source>
</evidence>
<keyword evidence="12" id="KW-1185">Reference proteome</keyword>
<keyword evidence="4" id="KW-0808">Transferase</keyword>
<dbReference type="Gene3D" id="3.40.50.2300">
    <property type="match status" value="1"/>
</dbReference>
<evidence type="ECO:0000256" key="6">
    <source>
        <dbReference type="PROSITE-ProRule" id="PRU00169"/>
    </source>
</evidence>
<feature type="domain" description="Histidine kinase" evidence="7">
    <location>
        <begin position="620"/>
        <end position="718"/>
    </location>
</feature>
<dbReference type="GO" id="GO:0000160">
    <property type="term" value="P:phosphorelay signal transduction system"/>
    <property type="evidence" value="ECO:0007669"/>
    <property type="project" value="InterPro"/>
</dbReference>
<dbReference type="Pfam" id="PF02518">
    <property type="entry name" value="HATPase_c"/>
    <property type="match status" value="1"/>
</dbReference>
<dbReference type="OrthoDB" id="71385at2157"/>
<dbReference type="InterPro" id="IPR000700">
    <property type="entry name" value="PAS-assoc_C"/>
</dbReference>
<dbReference type="STRING" id="937775.Metlim_2142"/>
<organism evidence="11 12">
    <name type="scientific">Methanoplanus limicola DSM 2279</name>
    <dbReference type="NCBI Taxonomy" id="937775"/>
    <lineage>
        <taxon>Archaea</taxon>
        <taxon>Methanobacteriati</taxon>
        <taxon>Methanobacteriota</taxon>
        <taxon>Stenosarchaea group</taxon>
        <taxon>Methanomicrobia</taxon>
        <taxon>Methanomicrobiales</taxon>
        <taxon>Methanomicrobiaceae</taxon>
        <taxon>Methanoplanus</taxon>
    </lineage>
</organism>
<feature type="domain" description="PAS" evidence="9">
    <location>
        <begin position="393"/>
        <end position="436"/>
    </location>
</feature>
<dbReference type="PROSITE" id="PS50113">
    <property type="entry name" value="PAC"/>
    <property type="match status" value="2"/>
</dbReference>
<dbReference type="GO" id="GO:0004673">
    <property type="term" value="F:protein histidine kinase activity"/>
    <property type="evidence" value="ECO:0007669"/>
    <property type="project" value="UniProtKB-EC"/>
</dbReference>
<feature type="domain" description="Response regulatory" evidence="8">
    <location>
        <begin position="12"/>
        <end position="127"/>
    </location>
</feature>
<dbReference type="HOGENOM" id="CLU_000445_114_58_2"/>
<dbReference type="InterPro" id="IPR052162">
    <property type="entry name" value="Sensor_kinase/Photoreceptor"/>
</dbReference>
<dbReference type="PANTHER" id="PTHR43304:SF1">
    <property type="entry name" value="PAC DOMAIN-CONTAINING PROTEIN"/>
    <property type="match status" value="1"/>
</dbReference>
<dbReference type="SMART" id="SM00086">
    <property type="entry name" value="PAC"/>
    <property type="match status" value="2"/>
</dbReference>
<dbReference type="InterPro" id="IPR005467">
    <property type="entry name" value="His_kinase_dom"/>
</dbReference>
<dbReference type="EMBL" id="CM001436">
    <property type="protein sequence ID" value="EHQ36217.1"/>
    <property type="molecule type" value="Genomic_DNA"/>
</dbReference>
<dbReference type="PROSITE" id="PS50112">
    <property type="entry name" value="PAS"/>
    <property type="match status" value="3"/>
</dbReference>
<evidence type="ECO:0000313" key="11">
    <source>
        <dbReference type="EMBL" id="EHQ36217.1"/>
    </source>
</evidence>
<dbReference type="InterPro" id="IPR004358">
    <property type="entry name" value="Sig_transdc_His_kin-like_C"/>
</dbReference>
<sequence length="722" mass="81829">MNGSESSDQPVSILYVDDEPVLLDAGKLYIEHTGNFTVTTCDNASDALNLLTENKYDAIISDYQMPECDGISFLKILRGRGDDTPFIIFTGKSREEIVIEALNSGADFYLQKGGEPRSQFAELTNKIHYAVSKRKGEEALRKNEELFRGLFDTITSGSAIYEVKNDGRCGRDYIVRDFNRMALEIEGRTKSEVVGKSLLDLRPNIDEYGLIPVFQRVWKTGVPEYYPEKAYTDDKYASWYDNRVFCLQTGEIVSVYNDVTDRVKADVELKESEDYLKKVLHTARDGFVVIDGEGRIKDVNEAYSAMTGYSPEELLDMNITDIDAEETFEHTLARIESIRSRSELFETAHKKKDGSLIDIEVSATWLDTHGGEVICFCRDITGRRQAERALRESEAHFRDLFRNHAAVKMVIDPKDGRITDANPAAVKFYGWSEEELKRMRIHDINTLTPEEIDREIKRATEEGKIHFEFRHRRADGSVRDVDVYSTKITINKKTLLYSIIHDITERKQAESALIRTNRQLNLLSGITRHDILNKVMVLQAFLEFAGENCADNTRCGHLKKASDAASAIQRQIEFTREYEQLGVHEPVWLPVAALLEKIDDRQFPITCSCPEVLIYADPMVEKVFYNLYDNTVRHAEGATGISVSCRPADSAFVIIWEDDGCGVPDDMKEKIFKRGVGANTGLGLFLIREILAITGITIRENGVHGKGARFEMTVPAGAWKYE</sequence>
<dbReference type="CDD" id="cd00130">
    <property type="entry name" value="PAS"/>
    <property type="match status" value="2"/>
</dbReference>
<dbReference type="PROSITE" id="PS50110">
    <property type="entry name" value="RESPONSE_REGULATORY"/>
    <property type="match status" value="1"/>
</dbReference>
<evidence type="ECO:0000259" key="8">
    <source>
        <dbReference type="PROSITE" id="PS50110"/>
    </source>
</evidence>
<dbReference type="Gene3D" id="3.30.450.20">
    <property type="entry name" value="PAS domain"/>
    <property type="match status" value="3"/>
</dbReference>
<evidence type="ECO:0000256" key="5">
    <source>
        <dbReference type="ARBA" id="ARBA00022777"/>
    </source>
</evidence>
<evidence type="ECO:0000256" key="1">
    <source>
        <dbReference type="ARBA" id="ARBA00000085"/>
    </source>
</evidence>
<dbReference type="PROSITE" id="PS50109">
    <property type="entry name" value="HIS_KIN"/>
    <property type="match status" value="1"/>
</dbReference>
<feature type="domain" description="PAS" evidence="9">
    <location>
        <begin position="143"/>
        <end position="199"/>
    </location>
</feature>
<feature type="domain" description="PAC" evidence="10">
    <location>
        <begin position="465"/>
        <end position="515"/>
    </location>
</feature>
<dbReference type="SUPFAM" id="SSF55785">
    <property type="entry name" value="PYP-like sensor domain (PAS domain)"/>
    <property type="match status" value="3"/>
</dbReference>
<reference evidence="11 12" key="1">
    <citation type="submission" date="2011-10" db="EMBL/GenBank/DDBJ databases">
        <title>The Improved High-Quality Draft genome of Methanoplanus limicola DSM 2279.</title>
        <authorList>
            <consortium name="US DOE Joint Genome Institute (JGI-PGF)"/>
            <person name="Lucas S."/>
            <person name="Copeland A."/>
            <person name="Lapidus A."/>
            <person name="Glavina del Rio T."/>
            <person name="Dalin E."/>
            <person name="Tice H."/>
            <person name="Bruce D."/>
            <person name="Goodwin L."/>
            <person name="Pitluck S."/>
            <person name="Peters L."/>
            <person name="Mikhailova N."/>
            <person name="Lu M."/>
            <person name="Kyrpides N."/>
            <person name="Mavromatis K."/>
            <person name="Ivanova N."/>
            <person name="Markowitz V."/>
            <person name="Cheng J.-F."/>
            <person name="Hugenholtz P."/>
            <person name="Woyke T."/>
            <person name="Wu D."/>
            <person name="Wirth R."/>
            <person name="Brambilla E.-M."/>
            <person name="Klenk H.-P."/>
            <person name="Eisen J.A."/>
        </authorList>
    </citation>
    <scope>NUCLEOTIDE SEQUENCE [LARGE SCALE GENOMIC DNA]</scope>
    <source>
        <strain evidence="11 12">DSM 2279</strain>
    </source>
</reference>
<dbReference type="SMART" id="SM00448">
    <property type="entry name" value="REC"/>
    <property type="match status" value="1"/>
</dbReference>
<dbReference type="InterPro" id="IPR001789">
    <property type="entry name" value="Sig_transdc_resp-reg_receiver"/>
</dbReference>
<evidence type="ECO:0000259" key="9">
    <source>
        <dbReference type="PROSITE" id="PS50112"/>
    </source>
</evidence>
<dbReference type="Pfam" id="PF13426">
    <property type="entry name" value="PAS_9"/>
    <property type="match status" value="2"/>
</dbReference>
<dbReference type="SUPFAM" id="SSF52172">
    <property type="entry name" value="CheY-like"/>
    <property type="match status" value="1"/>
</dbReference>
<dbReference type="SMART" id="SM00387">
    <property type="entry name" value="HATPase_c"/>
    <property type="match status" value="1"/>
</dbReference>
<dbReference type="Proteomes" id="UP000005741">
    <property type="component" value="Chromosome"/>
</dbReference>
<dbReference type="PRINTS" id="PR00344">
    <property type="entry name" value="BCTRLSENSOR"/>
</dbReference>
<dbReference type="NCBIfam" id="TIGR00229">
    <property type="entry name" value="sensory_box"/>
    <property type="match status" value="2"/>
</dbReference>
<dbReference type="RefSeq" id="WP_004078469.1">
    <property type="nucleotide sequence ID" value="NZ_CM001436.1"/>
</dbReference>
<evidence type="ECO:0000256" key="2">
    <source>
        <dbReference type="ARBA" id="ARBA00012438"/>
    </source>
</evidence>
<proteinExistence type="predicted"/>
<evidence type="ECO:0000256" key="3">
    <source>
        <dbReference type="ARBA" id="ARBA00022553"/>
    </source>
</evidence>
<feature type="domain" description="PAC" evidence="10">
    <location>
        <begin position="343"/>
        <end position="392"/>
    </location>
</feature>
<dbReference type="PANTHER" id="PTHR43304">
    <property type="entry name" value="PHYTOCHROME-LIKE PROTEIN CPH1"/>
    <property type="match status" value="1"/>
</dbReference>
<feature type="modified residue" description="4-aspartylphosphate" evidence="6">
    <location>
        <position position="62"/>
    </location>
</feature>
<evidence type="ECO:0000259" key="10">
    <source>
        <dbReference type="PROSITE" id="PS50113"/>
    </source>
</evidence>
<dbReference type="InterPro" id="IPR011006">
    <property type="entry name" value="CheY-like_superfamily"/>
</dbReference>
<dbReference type="AlphaFoldDB" id="H1Z0S4"/>
<keyword evidence="5 11" id="KW-0418">Kinase</keyword>
<dbReference type="InterPro" id="IPR000014">
    <property type="entry name" value="PAS"/>
</dbReference>
<dbReference type="InterPro" id="IPR035965">
    <property type="entry name" value="PAS-like_dom_sf"/>
</dbReference>
<evidence type="ECO:0000313" key="12">
    <source>
        <dbReference type="Proteomes" id="UP000005741"/>
    </source>
</evidence>
<dbReference type="InterPro" id="IPR036890">
    <property type="entry name" value="HATPase_C_sf"/>
</dbReference>
<dbReference type="EC" id="2.7.13.3" evidence="2"/>